<evidence type="ECO:0000313" key="10">
    <source>
        <dbReference type="Proteomes" id="UP000600139"/>
    </source>
</evidence>
<gene>
    <name evidence="7 9" type="primary">lpxD</name>
    <name evidence="9" type="ORF">JIN84_03780</name>
</gene>
<reference evidence="9" key="1">
    <citation type="submission" date="2021-01" db="EMBL/GenBank/DDBJ databases">
        <title>Modified the classification status of verrucomicrobia.</title>
        <authorList>
            <person name="Feng X."/>
        </authorList>
    </citation>
    <scope>NUCLEOTIDE SEQUENCE</scope>
    <source>
        <strain evidence="9">JCM 18052</strain>
    </source>
</reference>
<dbReference type="GO" id="GO:0009245">
    <property type="term" value="P:lipid A biosynthetic process"/>
    <property type="evidence" value="ECO:0007669"/>
    <property type="project" value="UniProtKB-UniRule"/>
</dbReference>
<keyword evidence="2 7" id="KW-0441">Lipid A biosynthesis</keyword>
<keyword evidence="1 7" id="KW-0444">Lipid biosynthesis</keyword>
<dbReference type="EC" id="2.3.1.191" evidence="7"/>
<evidence type="ECO:0000256" key="1">
    <source>
        <dbReference type="ARBA" id="ARBA00022516"/>
    </source>
</evidence>
<feature type="domain" description="UDP-3-O-[3-hydroxymyristoyl] glucosamine N-acyltransferase non-repeat region" evidence="8">
    <location>
        <begin position="24"/>
        <end position="91"/>
    </location>
</feature>
<dbReference type="GO" id="GO:0016410">
    <property type="term" value="F:N-acyltransferase activity"/>
    <property type="evidence" value="ECO:0007669"/>
    <property type="project" value="InterPro"/>
</dbReference>
<dbReference type="CDD" id="cd03352">
    <property type="entry name" value="LbH_LpxD"/>
    <property type="match status" value="1"/>
</dbReference>
<dbReference type="Gene3D" id="3.40.1390.10">
    <property type="entry name" value="MurE/MurF, N-terminal domain"/>
    <property type="match status" value="1"/>
</dbReference>
<dbReference type="GO" id="GO:0103118">
    <property type="term" value="F:UDP-3-O-[(3R)-3-hydroxyacyl]-glucosamine N-acyltransferase activity"/>
    <property type="evidence" value="ECO:0007669"/>
    <property type="project" value="UniProtKB-EC"/>
</dbReference>
<dbReference type="InterPro" id="IPR001451">
    <property type="entry name" value="Hexapep"/>
</dbReference>
<comment type="similarity">
    <text evidence="7">Belongs to the transferase hexapeptide repeat family. LpxD subfamily.</text>
</comment>
<dbReference type="Proteomes" id="UP000600139">
    <property type="component" value="Unassembled WGS sequence"/>
</dbReference>
<evidence type="ECO:0000256" key="7">
    <source>
        <dbReference type="HAMAP-Rule" id="MF_00523"/>
    </source>
</evidence>
<keyword evidence="3 7" id="KW-0808">Transferase</keyword>
<comment type="function">
    <text evidence="7">Catalyzes the N-acylation of UDP-3-O-acylglucosamine using 3-hydroxyacyl-ACP as the acyl donor. Is involved in the biosynthesis of lipid A, a phosphorylated glycolipid that anchors the lipopolysaccharide to the outer membrane of the cell.</text>
</comment>
<dbReference type="HAMAP" id="MF_00523">
    <property type="entry name" value="LpxD"/>
    <property type="match status" value="1"/>
</dbReference>
<protein>
    <recommendedName>
        <fullName evidence="7">UDP-3-O-acylglucosamine N-acyltransferase</fullName>
        <ecNumber evidence="7">2.3.1.191</ecNumber>
    </recommendedName>
</protein>
<comment type="subunit">
    <text evidence="7">Homotrimer.</text>
</comment>
<organism evidence="9 10">
    <name type="scientific">Luteolibacter yonseiensis</name>
    <dbReference type="NCBI Taxonomy" id="1144680"/>
    <lineage>
        <taxon>Bacteria</taxon>
        <taxon>Pseudomonadati</taxon>
        <taxon>Verrucomicrobiota</taxon>
        <taxon>Verrucomicrobiia</taxon>
        <taxon>Verrucomicrobiales</taxon>
        <taxon>Verrucomicrobiaceae</taxon>
        <taxon>Luteolibacter</taxon>
    </lineage>
</organism>
<evidence type="ECO:0000256" key="3">
    <source>
        <dbReference type="ARBA" id="ARBA00022679"/>
    </source>
</evidence>
<dbReference type="SUPFAM" id="SSF51161">
    <property type="entry name" value="Trimeric LpxA-like enzymes"/>
    <property type="match status" value="1"/>
</dbReference>
<evidence type="ECO:0000256" key="5">
    <source>
        <dbReference type="ARBA" id="ARBA00023098"/>
    </source>
</evidence>
<dbReference type="Pfam" id="PF04613">
    <property type="entry name" value="LpxD"/>
    <property type="match status" value="1"/>
</dbReference>
<dbReference type="InterPro" id="IPR011004">
    <property type="entry name" value="Trimer_LpxA-like_sf"/>
</dbReference>
<dbReference type="InterPro" id="IPR007691">
    <property type="entry name" value="LpxD"/>
</dbReference>
<name>A0A934V923_9BACT</name>
<evidence type="ECO:0000313" key="9">
    <source>
        <dbReference type="EMBL" id="MBK1814718.1"/>
    </source>
</evidence>
<dbReference type="EMBL" id="JAENIK010000004">
    <property type="protein sequence ID" value="MBK1814718.1"/>
    <property type="molecule type" value="Genomic_DNA"/>
</dbReference>
<keyword evidence="5 7" id="KW-0443">Lipid metabolism</keyword>
<dbReference type="GO" id="GO:0016020">
    <property type="term" value="C:membrane"/>
    <property type="evidence" value="ECO:0007669"/>
    <property type="project" value="GOC"/>
</dbReference>
<keyword evidence="10" id="KW-1185">Reference proteome</keyword>
<keyword evidence="4 7" id="KW-0677">Repeat</keyword>
<dbReference type="AlphaFoldDB" id="A0A934V923"/>
<comment type="caution">
    <text evidence="9">The sequence shown here is derived from an EMBL/GenBank/DDBJ whole genome shotgun (WGS) entry which is preliminary data.</text>
</comment>
<dbReference type="Pfam" id="PF00132">
    <property type="entry name" value="Hexapep"/>
    <property type="match status" value="3"/>
</dbReference>
<keyword evidence="6 7" id="KW-0012">Acyltransferase</keyword>
<proteinExistence type="inferred from homology"/>
<dbReference type="PANTHER" id="PTHR43378:SF2">
    <property type="entry name" value="UDP-3-O-ACYLGLUCOSAMINE N-ACYLTRANSFERASE 1, MITOCHONDRIAL-RELATED"/>
    <property type="match status" value="1"/>
</dbReference>
<dbReference type="RefSeq" id="WP_200349671.1">
    <property type="nucleotide sequence ID" value="NZ_BAABHZ010000010.1"/>
</dbReference>
<dbReference type="PANTHER" id="PTHR43378">
    <property type="entry name" value="UDP-3-O-ACYLGLUCOSAMINE N-ACYLTRANSFERASE"/>
    <property type="match status" value="1"/>
</dbReference>
<sequence length="349" mass="36648">MAFALTLSELARWVDGDIVRGGLDLSLTGMAALDAASPHDVSFLGNEKYYGQFLETKAAAVIVPRGVTSGPEGTALIAVENPSLAFAVVVRHFAAAVRKFAPGVHPRAFVDPSAVFDPAKVRIQAGAVVLAGVTIGDGSDIGPNSVISDDAVIGRDCRLMANSSVRERCVLGDRVILQPGAVIGSDGYGYEFSEGRHMKIDQVGIVEIGDDVEIGANTSIDRARFGKTIIGEGTKIDNLVQIGHNVVIGKHCLVVSQTGISGSTKLGDYVTCAGQVGIVGHVTIGDKVTLTARTGVTTDLAAGQIYSGKPARPMREAMKIEAYSRRLPKLIDRVKALEKALGDTVAERE</sequence>
<evidence type="ECO:0000256" key="4">
    <source>
        <dbReference type="ARBA" id="ARBA00022737"/>
    </source>
</evidence>
<feature type="active site" description="Proton acceptor" evidence="7">
    <location>
        <position position="244"/>
    </location>
</feature>
<accession>A0A934V923</accession>
<dbReference type="Gene3D" id="2.160.10.10">
    <property type="entry name" value="Hexapeptide repeat proteins"/>
    <property type="match status" value="1"/>
</dbReference>
<dbReference type="InterPro" id="IPR020573">
    <property type="entry name" value="UDP_GlcNAc_AcTrfase_non-rep"/>
</dbReference>
<evidence type="ECO:0000259" key="8">
    <source>
        <dbReference type="Pfam" id="PF04613"/>
    </source>
</evidence>
<comment type="pathway">
    <text evidence="7">Bacterial outer membrane biogenesis; LPS lipid A biosynthesis.</text>
</comment>
<evidence type="ECO:0000256" key="6">
    <source>
        <dbReference type="ARBA" id="ARBA00023315"/>
    </source>
</evidence>
<evidence type="ECO:0000256" key="2">
    <source>
        <dbReference type="ARBA" id="ARBA00022556"/>
    </source>
</evidence>
<dbReference type="NCBIfam" id="TIGR01853">
    <property type="entry name" value="lipid_A_lpxD"/>
    <property type="match status" value="1"/>
</dbReference>
<dbReference type="NCBIfam" id="NF002060">
    <property type="entry name" value="PRK00892.1"/>
    <property type="match status" value="1"/>
</dbReference>
<comment type="catalytic activity">
    <reaction evidence="7">
        <text>a UDP-3-O-[(3R)-3-hydroxyacyl]-alpha-D-glucosamine + a (3R)-hydroxyacyl-[ACP] = a UDP-2-N,3-O-bis[(3R)-3-hydroxyacyl]-alpha-D-glucosamine + holo-[ACP] + H(+)</text>
        <dbReference type="Rhea" id="RHEA:53836"/>
        <dbReference type="Rhea" id="RHEA-COMP:9685"/>
        <dbReference type="Rhea" id="RHEA-COMP:9945"/>
        <dbReference type="ChEBI" id="CHEBI:15378"/>
        <dbReference type="ChEBI" id="CHEBI:64479"/>
        <dbReference type="ChEBI" id="CHEBI:78827"/>
        <dbReference type="ChEBI" id="CHEBI:137740"/>
        <dbReference type="ChEBI" id="CHEBI:137748"/>
        <dbReference type="EC" id="2.3.1.191"/>
    </reaction>
</comment>